<proteinExistence type="predicted"/>
<evidence type="ECO:0000313" key="3">
    <source>
        <dbReference type="EMBL" id="VUZ55033.1"/>
    </source>
</evidence>
<reference evidence="3 4" key="1">
    <citation type="submission" date="2019-07" db="EMBL/GenBank/DDBJ databases">
        <authorList>
            <person name="Jastrzebski P J."/>
            <person name="Paukszto L."/>
            <person name="Jastrzebski P J."/>
        </authorList>
    </citation>
    <scope>NUCLEOTIDE SEQUENCE [LARGE SCALE GENOMIC DNA]</scope>
    <source>
        <strain evidence="3 4">WMS-il1</strain>
    </source>
</reference>
<dbReference type="Proteomes" id="UP000321570">
    <property type="component" value="Unassembled WGS sequence"/>
</dbReference>
<dbReference type="AlphaFoldDB" id="A0A564Z7R4"/>
<sequence>MNRLTVLVLFFIVILCLNTCEASRTRRRKIMIDKSDFDEISLKRTSHHDPHSWHSRQRESRRQYRSGDQNIKEKGLRHLVG</sequence>
<keyword evidence="4" id="KW-1185">Reference proteome</keyword>
<feature type="signal peptide" evidence="2">
    <location>
        <begin position="1"/>
        <end position="22"/>
    </location>
</feature>
<name>A0A564Z7R4_HYMDI</name>
<gene>
    <name evidence="3" type="ORF">WMSIL1_LOCUS12651</name>
</gene>
<evidence type="ECO:0000256" key="2">
    <source>
        <dbReference type="SAM" id="SignalP"/>
    </source>
</evidence>
<evidence type="ECO:0000256" key="1">
    <source>
        <dbReference type="SAM" id="MobiDB-lite"/>
    </source>
</evidence>
<feature type="region of interest" description="Disordered" evidence="1">
    <location>
        <begin position="45"/>
        <end position="70"/>
    </location>
</feature>
<accession>A0A564Z7R4</accession>
<feature type="chain" id="PRO_5021908765" evidence="2">
    <location>
        <begin position="23"/>
        <end position="81"/>
    </location>
</feature>
<dbReference type="EMBL" id="CABIJS010000666">
    <property type="protein sequence ID" value="VUZ55033.1"/>
    <property type="molecule type" value="Genomic_DNA"/>
</dbReference>
<organism evidence="3 4">
    <name type="scientific">Hymenolepis diminuta</name>
    <name type="common">Rat tapeworm</name>
    <dbReference type="NCBI Taxonomy" id="6216"/>
    <lineage>
        <taxon>Eukaryota</taxon>
        <taxon>Metazoa</taxon>
        <taxon>Spiralia</taxon>
        <taxon>Lophotrochozoa</taxon>
        <taxon>Platyhelminthes</taxon>
        <taxon>Cestoda</taxon>
        <taxon>Eucestoda</taxon>
        <taxon>Cyclophyllidea</taxon>
        <taxon>Hymenolepididae</taxon>
        <taxon>Hymenolepis</taxon>
    </lineage>
</organism>
<feature type="compositionally biased region" description="Basic and acidic residues" evidence="1">
    <location>
        <begin position="45"/>
        <end position="62"/>
    </location>
</feature>
<protein>
    <submittedName>
        <fullName evidence="3">Uncharacterized protein</fullName>
    </submittedName>
</protein>
<evidence type="ECO:0000313" key="4">
    <source>
        <dbReference type="Proteomes" id="UP000321570"/>
    </source>
</evidence>
<keyword evidence="2" id="KW-0732">Signal</keyword>